<sequence length="185" mass="21078">MGLFRVVPLDELPDGHRYADGYKRTDPVIRCGLNLFPFFSAFLLHRRLLWWPDGEGMGRRMVLRADIGRGDPRYGRVLLTDSITEGLGIVADFRYDGGNLNDANPIVFRSVIVSGWRPNETIAAHLWLGSGYIYLFTTEAPVADRSQPLDRYPLSRYPVSIGAARRLLRWLEFESVIIDRGIVVR</sequence>
<dbReference type="EMBL" id="HBGB01005499">
    <property type="protein sequence ID" value="CAD9048095.1"/>
    <property type="molecule type" value="Transcribed_RNA"/>
</dbReference>
<evidence type="ECO:0000313" key="1">
    <source>
        <dbReference type="EMBL" id="CAD9048095.1"/>
    </source>
</evidence>
<gene>
    <name evidence="1" type="ORF">VBRA1451_LOCUS3153</name>
</gene>
<reference evidence="1" key="1">
    <citation type="submission" date="2021-01" db="EMBL/GenBank/DDBJ databases">
        <authorList>
            <person name="Corre E."/>
            <person name="Pelletier E."/>
            <person name="Niang G."/>
            <person name="Scheremetjew M."/>
            <person name="Finn R."/>
            <person name="Kale V."/>
            <person name="Holt S."/>
            <person name="Cochrane G."/>
            <person name="Meng A."/>
            <person name="Brown T."/>
            <person name="Cohen L."/>
        </authorList>
    </citation>
    <scope>NUCLEOTIDE SEQUENCE</scope>
    <source>
        <strain evidence="1">CCMP3346</strain>
    </source>
</reference>
<dbReference type="AlphaFoldDB" id="A0A7S1NY40"/>
<organism evidence="1">
    <name type="scientific">Vitrella brassicaformis</name>
    <dbReference type="NCBI Taxonomy" id="1169539"/>
    <lineage>
        <taxon>Eukaryota</taxon>
        <taxon>Sar</taxon>
        <taxon>Alveolata</taxon>
        <taxon>Colpodellida</taxon>
        <taxon>Vitrellaceae</taxon>
        <taxon>Vitrella</taxon>
    </lineage>
</organism>
<protein>
    <submittedName>
        <fullName evidence="1">Uncharacterized protein</fullName>
    </submittedName>
</protein>
<proteinExistence type="predicted"/>
<name>A0A7S1NY40_9ALVE</name>
<accession>A0A7S1NY40</accession>